<feature type="compositionally biased region" description="Low complexity" evidence="1">
    <location>
        <begin position="439"/>
        <end position="466"/>
    </location>
</feature>
<feature type="region of interest" description="Disordered" evidence="1">
    <location>
        <begin position="638"/>
        <end position="658"/>
    </location>
</feature>
<dbReference type="SUPFAM" id="SSF56112">
    <property type="entry name" value="Protein kinase-like (PK-like)"/>
    <property type="match status" value="1"/>
</dbReference>
<dbReference type="InterPro" id="IPR008271">
    <property type="entry name" value="Ser/Thr_kinase_AS"/>
</dbReference>
<dbReference type="Gene3D" id="3.40.50.1580">
    <property type="entry name" value="Nucleoside phosphorylase domain"/>
    <property type="match status" value="1"/>
</dbReference>
<evidence type="ECO:0000259" key="2">
    <source>
        <dbReference type="PROSITE" id="PS50011"/>
    </source>
</evidence>
<dbReference type="InterPro" id="IPR035994">
    <property type="entry name" value="Nucleoside_phosphorylase_sf"/>
</dbReference>
<dbReference type="GO" id="GO:0004672">
    <property type="term" value="F:protein kinase activity"/>
    <property type="evidence" value="ECO:0007669"/>
    <property type="project" value="InterPro"/>
</dbReference>
<feature type="region of interest" description="Disordered" evidence="1">
    <location>
        <begin position="503"/>
        <end position="605"/>
    </location>
</feature>
<gene>
    <name evidence="3" type="ORF">ALT_2281</name>
</gene>
<feature type="domain" description="Protein kinase" evidence="2">
    <location>
        <begin position="106"/>
        <end position="431"/>
    </location>
</feature>
<evidence type="ECO:0000313" key="4">
    <source>
        <dbReference type="Proteomes" id="UP000051487"/>
    </source>
</evidence>
<dbReference type="Gene3D" id="3.30.200.20">
    <property type="entry name" value="Phosphorylase Kinase, domain 1"/>
    <property type="match status" value="1"/>
</dbReference>
<dbReference type="Proteomes" id="UP000051487">
    <property type="component" value="Unassembled WGS sequence"/>
</dbReference>
<dbReference type="Pfam" id="PF01048">
    <property type="entry name" value="PNP_UDP_1"/>
    <property type="match status" value="1"/>
</dbReference>
<accession>A0AAN4PHT9</accession>
<dbReference type="PROSITE" id="PS50011">
    <property type="entry name" value="PROTEIN_KINASE_DOM"/>
    <property type="match status" value="1"/>
</dbReference>
<feature type="compositionally biased region" description="Low complexity" evidence="1">
    <location>
        <begin position="586"/>
        <end position="599"/>
    </location>
</feature>
<dbReference type="InterPro" id="IPR000845">
    <property type="entry name" value="Nucleoside_phosphorylase_d"/>
</dbReference>
<protein>
    <recommendedName>
        <fullName evidence="2">Protein kinase domain-containing protein</fullName>
    </recommendedName>
</protein>
<dbReference type="EMBL" id="BCLY01000004">
    <property type="protein sequence ID" value="GAQ04960.1"/>
    <property type="molecule type" value="Genomic_DNA"/>
</dbReference>
<feature type="region of interest" description="Disordered" evidence="1">
    <location>
        <begin position="437"/>
        <end position="482"/>
    </location>
</feature>
<feature type="region of interest" description="Disordered" evidence="1">
    <location>
        <begin position="1569"/>
        <end position="1590"/>
    </location>
</feature>
<dbReference type="GO" id="GO:0009116">
    <property type="term" value="P:nucleoside metabolic process"/>
    <property type="evidence" value="ECO:0007669"/>
    <property type="project" value="InterPro"/>
</dbReference>
<dbReference type="InterPro" id="IPR011009">
    <property type="entry name" value="Kinase-like_dom_sf"/>
</dbReference>
<sequence>MSTIQKLKDFIRHGKQARLVNPHAEPTANVSAIHAKQQHQPQGSYPPAADNLDAIDTKVNNAPAQPPAKSSEGQSWRSRELEVEQIVAEEKSARSKMPKYPGLERWILLDKMGDGTYSNVYRAKDTTGEYDEVAIKVVQKFEMNSNQFSSSFAFVSSRNRSANIRLEFPNLPLLSRKKRPTTTGRVSILKEVQIMRQVDHPNIVKLIDFSESRRYYYIVLELCPGGELFHQIVRLTYFSEDLSRHVILQVAKAIEYLHGTSGVVHRDIKPENLLFYPIPFVPSKNPKPRQPGDEDKVDEGEFLPGKGAGGIGVIKIADFGLSKVIWDSQTMTPCGTVGYTAPEIVKDERYSKSVDMWALGCVLYTLLCGFPPFYDESIQVLTEKVARGQYTFLLPWWDGISKSAQDLISHLLTVDPDQRYSIEEFLAHPWIRQTDEATEAATDAPPLAAPLSSSAADQAPCAPASARLSDQPSAGLDRPIDFRSPGAINLREVFDVGYAVHRQEEESKRRKNHGNYPGTNPTARFKSVLNPLNEDYDDEDEYEGEITSQPIDYDESRPSKLQKQSKEVAAMEAKLRSTKLGASSHAAQARRAPQPRKQQGYGQHSAIVAAATKQSIGGRWWQPFELNLDNAILLQKRRHHTEHNDRPPKEDKSQDVHSAVSRIPRGYLDELADDMIHAVRPYKLGRDVLEHIHKVLPDLLEALAVSLGQFSSTQAYRDVMAFILEYRWDIASAFQERLTSNSEDQPYRDLARMTLDDVMDAWHQRADRLELESSPLDARHIVQREPDNMESAEYDEAEANKLPGLEFYRTIIRRTPAYTSLLNNIRRECLFAPSESDVMGKIRKAILGSLPVLPHINRQKPAEIFHVNFKIQWDPLKFLIDEQYEDSPEKAIEKVITLTGSAMSAQAMTCGEYLRQVWPSTGPSVMNLMKALVSEERKGSNVLPDGTQLAFSTRPSIDQASSFDVWVDARGTAPILAEIGEQVAWLASALRSSPFSPGTVAYHRPFVSFVKVGHPKGEKNIRATYLYDIGVEVYDELDRSEIGTGDCWHNLFGSPVVVEGFPIRRRVEQHSKGLEIPLEIMASLTGTRKINIFDGRIVLKGFSTMLVPAKCSQNAVTWHLLHQKDGEHISYLKTEQFPLLELKIQQLEKARHFLGWCPAARMYAGEADASYHIKNSRLPRPSGDSVLSNASLSASYGVIGSSAFGIGRKDIRLPRNSYVRKLRWISEKYTILWDVTEKRGWLVNGAAALLHLVHASLRQDNLSNTSLLCLSSEETQRTSASHRSDSALSVLLSQPRLELPVYPGDDKHTFKDLVEDLYDYLERAITYQVKAVGLDGNTYNQPRSALDGWDFTDLALERDPIYPRRILLDEEGRSWVDFSRSIHTVILFGRGFGEIIRPANACCPSWATLPHGKSYLGAAVADLYRIMEQYGDYDTQPMRLCHDTFWSVTDEKFSRCPCGIHTDPETPEHSDFVQVLLPSIMRNELPRYVLVHPEPTGAVIFGHSTRDQWYWGNFGPPARTPNLISNDLYQTYSAAEDNTFETALGSGGSKKSEISASDLYQQDVEEYPEQSRTRCGQRNDFPLADSQKRETRHSRYADDYKLGIICALHIELMAVRALFDETHESLPISDNDDNYYALGSMAKHNVVAACLPLGIYGTNPAAIVATHMKRSFPALRFCLLVGIGAGVPSEKNRIRLGDIVVSKASGRYPGVLPYDMIKCLEFGASELNGCLSPPPAHLMGLISELESDPGGSSTLPGYIRQIEERQPQYKYPGAINDRLFASSYIHSGGDESCDQCNPLCEIRRPPRPSAFPKVHYGLIASGNKLIRSAEKRDKLGREHNVLCFEMEGAGIVNSFPCLVIRGICDYADSHKNKIWQKYAAAVAAAYAKLLLSRLRVKDSVSPIY</sequence>
<dbReference type="SUPFAM" id="SSF53167">
    <property type="entry name" value="Purine and uridine phosphorylases"/>
    <property type="match status" value="1"/>
</dbReference>
<dbReference type="PROSITE" id="PS00108">
    <property type="entry name" value="PROTEIN_KINASE_ST"/>
    <property type="match status" value="1"/>
</dbReference>
<evidence type="ECO:0000313" key="3">
    <source>
        <dbReference type="EMBL" id="GAQ04960.1"/>
    </source>
</evidence>
<dbReference type="Gene3D" id="1.10.510.10">
    <property type="entry name" value="Transferase(Phosphotransferase) domain 1"/>
    <property type="match status" value="1"/>
</dbReference>
<feature type="compositionally biased region" description="Basic and acidic residues" evidence="1">
    <location>
        <begin position="642"/>
        <end position="655"/>
    </location>
</feature>
<reference evidence="3 4" key="1">
    <citation type="submission" date="2015-11" db="EMBL/GenBank/DDBJ databases">
        <title>Aspergillus lentulus strain IFM 54703T.</title>
        <authorList>
            <person name="Kusuya Y."/>
            <person name="Sakai K."/>
            <person name="Kamei K."/>
            <person name="Takahashi H."/>
            <person name="Yaguchi T."/>
        </authorList>
    </citation>
    <scope>NUCLEOTIDE SEQUENCE [LARGE SCALE GENOMIC DNA]</scope>
    <source>
        <strain evidence="3 4">IFM 54703</strain>
    </source>
</reference>
<dbReference type="InterPro" id="IPR000719">
    <property type="entry name" value="Prot_kinase_dom"/>
</dbReference>
<evidence type="ECO:0000256" key="1">
    <source>
        <dbReference type="SAM" id="MobiDB-lite"/>
    </source>
</evidence>
<comment type="caution">
    <text evidence="3">The sequence shown here is derived from an EMBL/GenBank/DDBJ whole genome shotgun (WGS) entry which is preliminary data.</text>
</comment>
<dbReference type="Pfam" id="PF00069">
    <property type="entry name" value="Pkinase"/>
    <property type="match status" value="1"/>
</dbReference>
<dbReference type="InterPro" id="IPR053137">
    <property type="entry name" value="NLR-like"/>
</dbReference>
<dbReference type="CDD" id="cd14096">
    <property type="entry name" value="STKc_RCK1-like"/>
    <property type="match status" value="1"/>
</dbReference>
<proteinExistence type="predicted"/>
<dbReference type="SMART" id="SM00220">
    <property type="entry name" value="S_TKc"/>
    <property type="match status" value="1"/>
</dbReference>
<dbReference type="PANTHER" id="PTHR46082">
    <property type="entry name" value="ATP/GTP-BINDING PROTEIN-RELATED"/>
    <property type="match status" value="1"/>
</dbReference>
<organism evidence="3 4">
    <name type="scientific">Aspergillus lentulus</name>
    <dbReference type="NCBI Taxonomy" id="293939"/>
    <lineage>
        <taxon>Eukaryota</taxon>
        <taxon>Fungi</taxon>
        <taxon>Dikarya</taxon>
        <taxon>Ascomycota</taxon>
        <taxon>Pezizomycotina</taxon>
        <taxon>Eurotiomycetes</taxon>
        <taxon>Eurotiomycetidae</taxon>
        <taxon>Eurotiales</taxon>
        <taxon>Aspergillaceae</taxon>
        <taxon>Aspergillus</taxon>
        <taxon>Aspergillus subgen. Fumigati</taxon>
    </lineage>
</organism>
<feature type="compositionally biased region" description="Acidic residues" evidence="1">
    <location>
        <begin position="534"/>
        <end position="544"/>
    </location>
</feature>
<name>A0AAN4PHT9_ASPLE</name>
<dbReference type="GO" id="GO:0005524">
    <property type="term" value="F:ATP binding"/>
    <property type="evidence" value="ECO:0007669"/>
    <property type="project" value="InterPro"/>
</dbReference>
<feature type="region of interest" description="Disordered" evidence="1">
    <location>
        <begin position="58"/>
        <end position="79"/>
    </location>
</feature>
<dbReference type="PANTHER" id="PTHR46082:SF11">
    <property type="entry name" value="AAA+ ATPASE DOMAIN-CONTAINING PROTEIN-RELATED"/>
    <property type="match status" value="1"/>
</dbReference>